<dbReference type="InterPro" id="IPR004843">
    <property type="entry name" value="Calcineurin-like_PHP"/>
</dbReference>
<feature type="signal peptide" evidence="5">
    <location>
        <begin position="1"/>
        <end position="19"/>
    </location>
</feature>
<dbReference type="PANTHER" id="PTHR11575">
    <property type="entry name" value="5'-NUCLEOTIDASE-RELATED"/>
    <property type="match status" value="1"/>
</dbReference>
<feature type="domain" description="5'-Nucleotidase C-terminal" evidence="7">
    <location>
        <begin position="1171"/>
        <end position="1274"/>
    </location>
</feature>
<evidence type="ECO:0000256" key="1">
    <source>
        <dbReference type="ARBA" id="ARBA00000815"/>
    </source>
</evidence>
<dbReference type="GO" id="GO:0046872">
    <property type="term" value="F:metal ion binding"/>
    <property type="evidence" value="ECO:0007669"/>
    <property type="project" value="UniProtKB-KW"/>
</dbReference>
<reference evidence="9" key="1">
    <citation type="submission" date="2025-08" db="UniProtKB">
        <authorList>
            <consortium name="RefSeq"/>
        </authorList>
    </citation>
    <scope>IDENTIFICATION</scope>
    <source>
        <tissue evidence="9">Whole larvae</tissue>
    </source>
</reference>
<dbReference type="InterPro" id="IPR029052">
    <property type="entry name" value="Metallo-depent_PP-like"/>
</dbReference>
<dbReference type="InterPro" id="IPR006179">
    <property type="entry name" value="5_nucleotidase/apyrase"/>
</dbReference>
<dbReference type="GeneID" id="113516144"/>
<evidence type="ECO:0000259" key="7">
    <source>
        <dbReference type="Pfam" id="PF02872"/>
    </source>
</evidence>
<dbReference type="GO" id="GO:0005886">
    <property type="term" value="C:plasma membrane"/>
    <property type="evidence" value="ECO:0007669"/>
    <property type="project" value="TreeGrafter"/>
</dbReference>
<organism evidence="8 9">
    <name type="scientific">Galleria mellonella</name>
    <name type="common">Greater wax moth</name>
    <dbReference type="NCBI Taxonomy" id="7137"/>
    <lineage>
        <taxon>Eukaryota</taxon>
        <taxon>Metazoa</taxon>
        <taxon>Ecdysozoa</taxon>
        <taxon>Arthropoda</taxon>
        <taxon>Hexapoda</taxon>
        <taxon>Insecta</taxon>
        <taxon>Pterygota</taxon>
        <taxon>Neoptera</taxon>
        <taxon>Endopterygota</taxon>
        <taxon>Lepidoptera</taxon>
        <taxon>Glossata</taxon>
        <taxon>Ditrysia</taxon>
        <taxon>Pyraloidea</taxon>
        <taxon>Pyralidae</taxon>
        <taxon>Galleriinae</taxon>
        <taxon>Galleria</taxon>
    </lineage>
</organism>
<dbReference type="Gene3D" id="3.90.780.10">
    <property type="entry name" value="5'-Nucleotidase, C-terminal domain"/>
    <property type="match status" value="2"/>
</dbReference>
<feature type="domain" description="5'-Nucleotidase C-terminal" evidence="7">
    <location>
        <begin position="1495"/>
        <end position="1666"/>
    </location>
</feature>
<evidence type="ECO:0000313" key="9">
    <source>
        <dbReference type="RefSeq" id="XP_026756321.2"/>
    </source>
</evidence>
<proteinExistence type="inferred from homology"/>
<dbReference type="SUPFAM" id="SSF56300">
    <property type="entry name" value="Metallo-dependent phosphatases"/>
    <property type="match status" value="4"/>
</dbReference>
<dbReference type="InterPro" id="IPR008334">
    <property type="entry name" value="5'-Nucleotdase_C"/>
</dbReference>
<comment type="catalytic activity">
    <reaction evidence="1">
        <text>a ribonucleoside 5'-phosphate + H2O = a ribonucleoside + phosphate</text>
        <dbReference type="Rhea" id="RHEA:12484"/>
        <dbReference type="ChEBI" id="CHEBI:15377"/>
        <dbReference type="ChEBI" id="CHEBI:18254"/>
        <dbReference type="ChEBI" id="CHEBI:43474"/>
        <dbReference type="ChEBI" id="CHEBI:58043"/>
        <dbReference type="EC" id="3.1.3.5"/>
    </reaction>
</comment>
<dbReference type="Pfam" id="PF02872">
    <property type="entry name" value="5_nucleotid_C"/>
    <property type="match status" value="4"/>
</dbReference>
<keyword evidence="8" id="KW-1185">Reference proteome</keyword>
<evidence type="ECO:0000256" key="2">
    <source>
        <dbReference type="ARBA" id="ARBA00006654"/>
    </source>
</evidence>
<protein>
    <recommendedName>
        <fullName evidence="3">5'-nucleotidase</fullName>
        <ecNumber evidence="3">3.1.3.5</ecNumber>
    </recommendedName>
</protein>
<dbReference type="RefSeq" id="XP_026756321.2">
    <property type="nucleotide sequence ID" value="XM_026900520.3"/>
</dbReference>
<evidence type="ECO:0000256" key="5">
    <source>
        <dbReference type="SAM" id="SignalP"/>
    </source>
</evidence>
<dbReference type="InterPro" id="IPR036907">
    <property type="entry name" value="5'-Nucleotdase_C_sf"/>
</dbReference>
<evidence type="ECO:0000313" key="8">
    <source>
        <dbReference type="Proteomes" id="UP001652740"/>
    </source>
</evidence>
<sequence length="1744" mass="192187">MNPLIQLTAFLVVATLSSSSIVKSPPAASSGDNFELLILHNNDMHARFEQTSQLSGTCTPADRDAGKCYGGFPRVAYVVKEARRKALNGEGPPVLYLNAGDTYTGTAWFTIYKWKIAAEFINALQPDAVSLDNDEIKSGSSDISPFLNSINTKIVSSNVMFSTLEDNEKIQKSIILDIDGRKVGIVGYLKLNTKFLDSTGQIEYVDEILALKEEVAKLKALKIDIIVALGHSNIDTDIEIAKEIEDIDIVIGGRKNIIHWNGDIVQSDTKEPFVVTQKSGKQVLVVQSSAYDKYLGSLNIKFDSNGNIIEYNSKPILLDESVFQDPESLRLVNKYYDEITSTSQEVLGQTSVVLDGDSCKREECNFGNLITDSMMYYYAVRFEGSSWTDAPIAIINGNAISSSISPPNRPASITTGDLLSALSIEDNLVTITITGTIFNELLEYAVADYSVSNPSHFLQFSGVRVVYDLEKDVGSRVISAVVRCSTCSVPQFYVIEESKEYKIIVPTSLLDTQYGFSSFQGLPTDNLKYDIVTCVTEYINQRTPIYPEVAGRISLGNHEFDNGVSGLKPFIKNVTCPVLASNLDLTMVPELANASNLMNSVIIDIKGTKVGIIGYLTPDTKVLAIKNYVKYIEEVTAIKKEVATLKKLGVEILIALGHSGFTKDLEIANKVEDIDVVIGGHTNTFLWNGTVPDIEKSEGPYPTLVKQHSGRLVPVIQAYAYTKYIGKLYLVFNSEGELVKFNGNPTLLDKNIPQDPDVLAIVNKYHDDVLKVTEDVVGSTLVHLDGHSCRLHECNMGNLITDAMIYKYASEYKGEGWTDAPIAIIQGGGIRSSITHSNTSTKVTRGDLLTVMPFDGMMVKVTVKGTEILKMLEHAVAKYRTIRALGQFLQLSGIRVEYDFNKSPGQRVVKVLIRCGICQVPIYLPLNTSSTYNILMPSFLAMGGDGLSSLGNHEFDNGVSGLTPFIENLTSPVLAANLILTKVPELANETNLKKSIILDVFGQKIGIVGYLTPDTKILAVKNDVEYIDEVVALKVEVANLQKQGIKIIIGLGHSGFAKDLEIAKEVDGLDLVIGGHSNTFLWNGTTPDTEEPQGPYPTYVRQSSGRLVPVVQAYAYTKYLGKLHMVFDANGELVSADGYPILLDNSIPQDPEIVNIVERYREGVTSLSKQVVGSTAVLLDGLSCQDRECNMGNLITDAMIFTNAENYTGQYWTDAAIAIIQGGGVRSSIAHPVSPAAVTEEDLINVLPFQGSLVRVTLNGNTIIQMLEHASLGNHEFDEGVDGVVPFIRNLTSPVLAANLILDKVPELEHETNLYKTIVLTIAGNRIGIIGYLTPETKFLAPRNKVEYEDEVIAITREVNKLKEQGINIIIALGHSGFYKDLEIAKNVPDLDVVIGGHSNTFLYNGRSEEKPEIPQGPYPTIVKQSTGKPVLVVQAYAYTKYIGQLYLTFNADGEIVNHDGTPLLLNEEVPNDPELLQTINKYRSNIDRLNSEIIGVSSVFLNGDCRLKECNIGDLITDAILNYTRRYYKEYSDAHISVVQGGRIRASIDRPDKPFNLTRNDWMTVLPFSDPLTIVTMNGTILKKMLEHSVSTWRLIDSTGQFLQVSGMQVVYDLAKPPGSRVISVRASCTKCKDMEFRDVQDYYEYRLFMPSFLADAGDGYTIFDGLPKEQIQYTELECVLDYIRHYGPISLEGTGRLTINNEDKVSNETFNKLTGSNSVLLSPNINIYFIIISMYSVLLEIL</sequence>
<dbReference type="GO" id="GO:0090729">
    <property type="term" value="F:toxin activity"/>
    <property type="evidence" value="ECO:0007669"/>
    <property type="project" value="UniProtKB-KW"/>
</dbReference>
<dbReference type="KEGG" id="gmw:113516144"/>
<feature type="chain" id="PRO_5046764324" description="5'-nucleotidase" evidence="5">
    <location>
        <begin position="20"/>
        <end position="1744"/>
    </location>
</feature>
<feature type="domain" description="5'-Nucleotidase C-terminal" evidence="7">
    <location>
        <begin position="777"/>
        <end position="948"/>
    </location>
</feature>
<dbReference type="PANTHER" id="PTHR11575:SF24">
    <property type="entry name" value="5'-NUCLEOTIDASE"/>
    <property type="match status" value="1"/>
</dbReference>
<dbReference type="GO" id="GO:0008253">
    <property type="term" value="F:5'-nucleotidase activity"/>
    <property type="evidence" value="ECO:0007669"/>
    <property type="project" value="UniProtKB-EC"/>
</dbReference>
<dbReference type="SUPFAM" id="SSF55816">
    <property type="entry name" value="5'-nucleotidase (syn. UDP-sugar hydrolase), C-terminal domain"/>
    <property type="match status" value="4"/>
</dbReference>
<name>A0A6J1WMV0_GALME</name>
<dbReference type="InParanoid" id="A0A6J1WMV0"/>
<dbReference type="PRINTS" id="PR01607">
    <property type="entry name" value="APYRASEFAMLY"/>
</dbReference>
<dbReference type="GO" id="GO:0000166">
    <property type="term" value="F:nucleotide binding"/>
    <property type="evidence" value="ECO:0007669"/>
    <property type="project" value="UniProtKB-KW"/>
</dbReference>
<comment type="similarity">
    <text evidence="2">Belongs to the 5'-nucleotidase family.</text>
</comment>
<evidence type="ECO:0000256" key="4">
    <source>
        <dbReference type="ARBA" id="ARBA00022729"/>
    </source>
</evidence>
<dbReference type="GO" id="GO:0005615">
    <property type="term" value="C:extracellular space"/>
    <property type="evidence" value="ECO:0007669"/>
    <property type="project" value="UniProtKB-ARBA"/>
</dbReference>
<feature type="domain" description="Calcineurin-like phosphoesterase" evidence="6">
    <location>
        <begin position="38"/>
        <end position="253"/>
    </location>
</feature>
<evidence type="ECO:0000256" key="3">
    <source>
        <dbReference type="ARBA" id="ARBA00012643"/>
    </source>
</evidence>
<evidence type="ECO:0000259" key="6">
    <source>
        <dbReference type="Pfam" id="PF00149"/>
    </source>
</evidence>
<accession>A0A6J1WMV0</accession>
<dbReference type="Proteomes" id="UP001652740">
    <property type="component" value="Unplaced"/>
</dbReference>
<dbReference type="Pfam" id="PF00149">
    <property type="entry name" value="Metallophos"/>
    <property type="match status" value="1"/>
</dbReference>
<dbReference type="Gene3D" id="3.60.21.10">
    <property type="match status" value="4"/>
</dbReference>
<feature type="domain" description="5'-Nucleotidase C-terminal" evidence="7">
    <location>
        <begin position="346"/>
        <end position="516"/>
    </location>
</feature>
<keyword evidence="4 5" id="KW-0732">Signal</keyword>
<gene>
    <name evidence="9" type="primary">LOC113516144</name>
</gene>
<dbReference type="CDD" id="cd07409">
    <property type="entry name" value="MPP_CD73_N"/>
    <property type="match status" value="1"/>
</dbReference>
<dbReference type="GO" id="GO:0006196">
    <property type="term" value="P:AMP catabolic process"/>
    <property type="evidence" value="ECO:0007669"/>
    <property type="project" value="TreeGrafter"/>
</dbReference>
<dbReference type="EC" id="3.1.3.5" evidence="3"/>